<organism evidence="1">
    <name type="scientific">Amblyomma tuberculatum</name>
    <dbReference type="NCBI Taxonomy" id="48802"/>
    <lineage>
        <taxon>Eukaryota</taxon>
        <taxon>Metazoa</taxon>
        <taxon>Ecdysozoa</taxon>
        <taxon>Arthropoda</taxon>
        <taxon>Chelicerata</taxon>
        <taxon>Arachnida</taxon>
        <taxon>Acari</taxon>
        <taxon>Parasitiformes</taxon>
        <taxon>Ixodida</taxon>
        <taxon>Ixodoidea</taxon>
        <taxon>Ixodidae</taxon>
        <taxon>Amblyomminae</taxon>
        <taxon>Amblyomma</taxon>
    </lineage>
</organism>
<evidence type="ECO:0000313" key="1">
    <source>
        <dbReference type="EMBL" id="NOV52659.1"/>
    </source>
</evidence>
<proteinExistence type="predicted"/>
<sequence>MKYILAIVHFNVMLFFLLPMCKRTNSVRYLLPPTHDSLLCLRLFAQLICIKIVACASCEQACTALITAMAQQKPCRFTNGCLTLLALHISSTVVSDMMYPICATFYFRCSLALHIHFSFFTLE</sequence>
<dbReference type="EMBL" id="GIDH01000716">
    <property type="protein sequence ID" value="NOV52659.1"/>
    <property type="molecule type" value="Transcribed_RNA"/>
</dbReference>
<dbReference type="AlphaFoldDB" id="A0A6M2E2H6"/>
<name>A0A6M2E2H6_9ACAR</name>
<accession>A0A6M2E2H6</accession>
<protein>
    <submittedName>
        <fullName evidence="1">Putative secreted protein</fullName>
    </submittedName>
</protein>
<reference evidence="1" key="1">
    <citation type="submission" date="2019-12" db="EMBL/GenBank/DDBJ databases">
        <title>The sialotranscriptome of the gopher-tortoise tick, Amblyomma tuberculatum.</title>
        <authorList>
            <person name="Karim S."/>
            <person name="Andersen J."/>
            <person name="Kumar D."/>
            <person name="Adamson S."/>
            <person name="Ennen J."/>
            <person name="Qualis C.P."/>
            <person name="Ribeiro J.M.C."/>
        </authorList>
    </citation>
    <scope>NUCLEOTIDE SEQUENCE</scope>
    <source>
        <strain evidence="1">Removed</strain>
        <tissue evidence="1">Salivary glands</tissue>
    </source>
</reference>